<evidence type="ECO:0000256" key="4">
    <source>
        <dbReference type="ARBA" id="ARBA00022884"/>
    </source>
</evidence>
<dbReference type="GO" id="GO:0000176">
    <property type="term" value="C:nuclear exosome (RNase complex)"/>
    <property type="evidence" value="ECO:0007669"/>
    <property type="project" value="TreeGrafter"/>
</dbReference>
<evidence type="ECO:0000256" key="3">
    <source>
        <dbReference type="ARBA" id="ARBA00022835"/>
    </source>
</evidence>
<dbReference type="EMBL" id="GFXV01005617">
    <property type="protein sequence ID" value="MBW17422.1"/>
    <property type="molecule type" value="Transcribed_RNA"/>
</dbReference>
<keyword evidence="4" id="KW-0694">RNA-binding</keyword>
<dbReference type="InterPro" id="IPR049469">
    <property type="entry name" value="RRP40_KH-I"/>
</dbReference>
<dbReference type="GO" id="GO:0000177">
    <property type="term" value="C:cytoplasmic exosome (RNase complex)"/>
    <property type="evidence" value="ECO:0007669"/>
    <property type="project" value="TreeGrafter"/>
</dbReference>
<dbReference type="GO" id="GO:0010468">
    <property type="term" value="P:regulation of gene expression"/>
    <property type="evidence" value="ECO:0007669"/>
    <property type="project" value="UniProtKB-ARBA"/>
</dbReference>
<dbReference type="Gene3D" id="2.40.50.140">
    <property type="entry name" value="Nucleic acid-binding proteins"/>
    <property type="match status" value="1"/>
</dbReference>
<dbReference type="Gene3D" id="3.30.1370.10">
    <property type="entry name" value="K Homology domain, type 1"/>
    <property type="match status" value="1"/>
</dbReference>
<dbReference type="OrthoDB" id="340500at2759"/>
<comment type="subcellular location">
    <subcellularLocation>
        <location evidence="1">Nucleus</location>
    </subcellularLocation>
</comment>
<dbReference type="SUPFAM" id="SSF50249">
    <property type="entry name" value="Nucleic acid-binding proteins"/>
    <property type="match status" value="1"/>
</dbReference>
<dbReference type="InterPro" id="IPR036612">
    <property type="entry name" value="KH_dom_type_1_sf"/>
</dbReference>
<gene>
    <name evidence="6" type="primary">Exosc3</name>
</gene>
<evidence type="ECO:0000259" key="5">
    <source>
        <dbReference type="Pfam" id="PF15985"/>
    </source>
</evidence>
<keyword evidence="3" id="KW-0271">Exosome</keyword>
<dbReference type="SUPFAM" id="SSF54791">
    <property type="entry name" value="Eukaryotic type KH-domain (KH-domain type I)"/>
    <property type="match status" value="1"/>
</dbReference>
<dbReference type="GO" id="GO:0071035">
    <property type="term" value="P:nuclear polyadenylation-dependent rRNA catabolic process"/>
    <property type="evidence" value="ECO:0007669"/>
    <property type="project" value="TreeGrafter"/>
</dbReference>
<dbReference type="GO" id="GO:0071038">
    <property type="term" value="P:TRAMP-dependent tRNA surveillance pathway"/>
    <property type="evidence" value="ECO:0007669"/>
    <property type="project" value="TreeGrafter"/>
</dbReference>
<dbReference type="PANTHER" id="PTHR21321">
    <property type="entry name" value="PNAS-3 RELATED"/>
    <property type="match status" value="1"/>
</dbReference>
<evidence type="ECO:0000313" key="6">
    <source>
        <dbReference type="EMBL" id="MBW17422.1"/>
    </source>
</evidence>
<dbReference type="SUPFAM" id="SSF110324">
    <property type="entry name" value="Ribosomal L27 protein-like"/>
    <property type="match status" value="1"/>
</dbReference>
<dbReference type="GO" id="GO:0071034">
    <property type="term" value="P:CUT catabolic process"/>
    <property type="evidence" value="ECO:0007669"/>
    <property type="project" value="TreeGrafter"/>
</dbReference>
<keyword evidence="2" id="KW-0963">Cytoplasm</keyword>
<dbReference type="GO" id="GO:0071051">
    <property type="term" value="P:poly(A)-dependent snoRNA 3'-end processing"/>
    <property type="evidence" value="ECO:0007669"/>
    <property type="project" value="TreeGrafter"/>
</dbReference>
<dbReference type="GO" id="GO:0000467">
    <property type="term" value="P:exonucleolytic trimming to generate mature 3'-end of 5.8S rRNA from tricistronic rRNA transcript (SSU-rRNA, 5.8S rRNA, LSU-rRNA)"/>
    <property type="evidence" value="ECO:0007669"/>
    <property type="project" value="TreeGrafter"/>
</dbReference>
<dbReference type="InterPro" id="IPR004088">
    <property type="entry name" value="KH_dom_type_1"/>
</dbReference>
<protein>
    <submittedName>
        <fullName evidence="6">Exosome complex component RRP40</fullName>
    </submittedName>
</protein>
<dbReference type="GO" id="GO:0003723">
    <property type="term" value="F:RNA binding"/>
    <property type="evidence" value="ECO:0007669"/>
    <property type="project" value="UniProtKB-KW"/>
</dbReference>
<dbReference type="Pfam" id="PF21262">
    <property type="entry name" value="RRP40_S1"/>
    <property type="match status" value="1"/>
</dbReference>
<dbReference type="AlphaFoldDB" id="A0A2H8TV34"/>
<dbReference type="FunFam" id="2.40.50.140:FF:000127">
    <property type="entry name" value="Exosome complex component RRP40"/>
    <property type="match status" value="1"/>
</dbReference>
<dbReference type="GO" id="GO:0034475">
    <property type="term" value="P:U4 snRNA 3'-end processing"/>
    <property type="evidence" value="ECO:0007669"/>
    <property type="project" value="TreeGrafter"/>
</dbReference>
<sequence>MTLVDFNDVVLPGYDVSDIVLKGDTCKRSEKTIGPGLKSVNNKIIVCNGGILRSKDDKYFWIEYLKKKYSPSKDDVIVGIVAAKTSEMYKVDIGASELATLPYLAFTNATKKNRPDIKVGDVVAAKVKVATPFMESEISCVEYANSIILGQLENGFLFNVSLNYALRLRKSNSKLLYHLGLMVPYEIVIGANGKIWINSASIRTTIAIGNAVLKAEHLEEEDIPQFVKNFNKSLNV</sequence>
<reference evidence="6" key="1">
    <citation type="submission" date="2017-10" db="EMBL/GenBank/DDBJ databases">
        <title>Transcriptome Assembly of Sugarcane Aphid Adults.</title>
        <authorList>
            <person name="Scully E.D."/>
            <person name="Palmer N.A."/>
            <person name="Geib S.M."/>
            <person name="Sarath G."/>
            <person name="Sattler S.E."/>
        </authorList>
    </citation>
    <scope>NUCLEOTIDE SEQUENCE</scope>
    <source>
        <tissue evidence="6">Whole body</tissue>
    </source>
</reference>
<dbReference type="InterPro" id="IPR026699">
    <property type="entry name" value="Exosome_RNA_bind1/RRP40/RRP4"/>
</dbReference>
<proteinExistence type="predicted"/>
<feature type="domain" description="K Homology" evidence="5">
    <location>
        <begin position="155"/>
        <end position="201"/>
    </location>
</feature>
<accession>A0A2H8TV34</accession>
<evidence type="ECO:0000256" key="1">
    <source>
        <dbReference type="ARBA" id="ARBA00004123"/>
    </source>
</evidence>
<evidence type="ECO:0000256" key="2">
    <source>
        <dbReference type="ARBA" id="ARBA00022490"/>
    </source>
</evidence>
<organism evidence="6">
    <name type="scientific">Melanaphis sacchari</name>
    <dbReference type="NCBI Taxonomy" id="742174"/>
    <lineage>
        <taxon>Eukaryota</taxon>
        <taxon>Metazoa</taxon>
        <taxon>Ecdysozoa</taxon>
        <taxon>Arthropoda</taxon>
        <taxon>Hexapoda</taxon>
        <taxon>Insecta</taxon>
        <taxon>Pterygota</taxon>
        <taxon>Neoptera</taxon>
        <taxon>Paraneoptera</taxon>
        <taxon>Hemiptera</taxon>
        <taxon>Sternorrhyncha</taxon>
        <taxon>Aphidomorpha</taxon>
        <taxon>Aphidoidea</taxon>
        <taxon>Aphididae</taxon>
        <taxon>Aphidini</taxon>
        <taxon>Melanaphis</taxon>
    </lineage>
</organism>
<dbReference type="Gene3D" id="2.40.50.100">
    <property type="match status" value="1"/>
</dbReference>
<name>A0A2H8TV34_9HEMI</name>
<dbReference type="Pfam" id="PF15985">
    <property type="entry name" value="KH_6"/>
    <property type="match status" value="1"/>
</dbReference>
<dbReference type="InterPro" id="IPR012340">
    <property type="entry name" value="NA-bd_OB-fold"/>
</dbReference>
<dbReference type="CDD" id="cd22526">
    <property type="entry name" value="KH-I_Rrp40"/>
    <property type="match status" value="1"/>
</dbReference>
<dbReference type="PANTHER" id="PTHR21321:SF1">
    <property type="entry name" value="EXOSOME COMPLEX COMPONENT RRP40"/>
    <property type="match status" value="1"/>
</dbReference>